<sequence>MYKGVEAGDNPPVGKPLASPGLQDHNNNFQNQMILDIGHTNLMDGPLPKSFWIFANLWRSYFFDRILNQASSKLIP</sequence>
<dbReference type="VEuPathDB" id="FungiDB:VP01_2711g3"/>
<name>A0A0L6V5A3_9BASI</name>
<proteinExistence type="predicted"/>
<reference evidence="2 3" key="1">
    <citation type="submission" date="2015-08" db="EMBL/GenBank/DDBJ databases">
        <title>Next Generation Sequencing and Analysis of the Genome of Puccinia sorghi L Schw, the Causal Agent of Maize Common Rust.</title>
        <authorList>
            <person name="Rochi L."/>
            <person name="Burguener G."/>
            <person name="Darino M."/>
            <person name="Turjanski A."/>
            <person name="Kreff E."/>
            <person name="Dieguez M.J."/>
            <person name="Sacco F."/>
        </authorList>
    </citation>
    <scope>NUCLEOTIDE SEQUENCE [LARGE SCALE GENOMIC DNA]</scope>
    <source>
        <strain evidence="2 3">RO10H11247</strain>
    </source>
</reference>
<accession>A0A0L6V5A3</accession>
<evidence type="ECO:0000313" key="3">
    <source>
        <dbReference type="Proteomes" id="UP000037035"/>
    </source>
</evidence>
<comment type="caution">
    <text evidence="2">The sequence shown here is derived from an EMBL/GenBank/DDBJ whole genome shotgun (WGS) entry which is preliminary data.</text>
</comment>
<keyword evidence="3" id="KW-1185">Reference proteome</keyword>
<organism evidence="2 3">
    <name type="scientific">Puccinia sorghi</name>
    <dbReference type="NCBI Taxonomy" id="27349"/>
    <lineage>
        <taxon>Eukaryota</taxon>
        <taxon>Fungi</taxon>
        <taxon>Dikarya</taxon>
        <taxon>Basidiomycota</taxon>
        <taxon>Pucciniomycotina</taxon>
        <taxon>Pucciniomycetes</taxon>
        <taxon>Pucciniales</taxon>
        <taxon>Pucciniaceae</taxon>
        <taxon>Puccinia</taxon>
    </lineage>
</organism>
<gene>
    <name evidence="2" type="ORF">VP01_2711g3</name>
</gene>
<evidence type="ECO:0000256" key="1">
    <source>
        <dbReference type="SAM" id="MobiDB-lite"/>
    </source>
</evidence>
<protein>
    <submittedName>
        <fullName evidence="2">Uncharacterized protein</fullName>
    </submittedName>
</protein>
<dbReference type="AlphaFoldDB" id="A0A0L6V5A3"/>
<feature type="region of interest" description="Disordered" evidence="1">
    <location>
        <begin position="1"/>
        <end position="25"/>
    </location>
</feature>
<dbReference type="EMBL" id="LAVV01007626">
    <property type="protein sequence ID" value="KNZ55320.1"/>
    <property type="molecule type" value="Genomic_DNA"/>
</dbReference>
<dbReference type="Proteomes" id="UP000037035">
    <property type="component" value="Unassembled WGS sequence"/>
</dbReference>
<evidence type="ECO:0000313" key="2">
    <source>
        <dbReference type="EMBL" id="KNZ55320.1"/>
    </source>
</evidence>